<organism evidence="2 3">
    <name type="scientific">Vogesella oryzagri</name>
    <dbReference type="NCBI Taxonomy" id="3160864"/>
    <lineage>
        <taxon>Bacteria</taxon>
        <taxon>Pseudomonadati</taxon>
        <taxon>Pseudomonadota</taxon>
        <taxon>Betaproteobacteria</taxon>
        <taxon>Neisseriales</taxon>
        <taxon>Chromobacteriaceae</taxon>
        <taxon>Vogesella</taxon>
    </lineage>
</organism>
<dbReference type="InterPro" id="IPR001433">
    <property type="entry name" value="OxRdtase_FAD/NAD-bd"/>
</dbReference>
<dbReference type="Proteomes" id="UP001433638">
    <property type="component" value="Unassembled WGS sequence"/>
</dbReference>
<dbReference type="EMBL" id="JBEFLD010000003">
    <property type="protein sequence ID" value="MEQ6290495.1"/>
    <property type="molecule type" value="Genomic_DNA"/>
</dbReference>
<evidence type="ECO:0000313" key="2">
    <source>
        <dbReference type="EMBL" id="MEQ6290495.1"/>
    </source>
</evidence>
<keyword evidence="3" id="KW-1185">Reference proteome</keyword>
<gene>
    <name evidence="2" type="ORF">ABNW52_07695</name>
</gene>
<evidence type="ECO:0000313" key="3">
    <source>
        <dbReference type="Proteomes" id="UP001433638"/>
    </source>
</evidence>
<feature type="domain" description="Oxidoreductase FAD/NAD(P)-binding" evidence="1">
    <location>
        <begin position="3"/>
        <end position="64"/>
    </location>
</feature>
<name>A0ABV1M4H4_9NEIS</name>
<comment type="caution">
    <text evidence="2">The sequence shown here is derived from an EMBL/GenBank/DDBJ whole genome shotgun (WGS) entry which is preliminary data.</text>
</comment>
<dbReference type="Gene3D" id="3.40.50.80">
    <property type="entry name" value="Nucleotide-binding domain of ferredoxin-NADP reductase (FNR) module"/>
    <property type="match status" value="1"/>
</dbReference>
<evidence type="ECO:0000259" key="1">
    <source>
        <dbReference type="Pfam" id="PF00175"/>
    </source>
</evidence>
<dbReference type="InterPro" id="IPR039261">
    <property type="entry name" value="FNR_nucleotide-bd"/>
</dbReference>
<sequence length="65" mass="7227">MARSPADIIFRQELRHMAQVSSTVKLVTLCEGRGDEADWQGEVGRISLALLQQAVPDFQQLLLCS</sequence>
<accession>A0ABV1M4H4</accession>
<dbReference type="Pfam" id="PF00175">
    <property type="entry name" value="NAD_binding_1"/>
    <property type="match status" value="1"/>
</dbReference>
<reference evidence="2" key="1">
    <citation type="submission" date="2024-06" db="EMBL/GenBank/DDBJ databases">
        <title>Genome sequence of Vogesella sp. MAHUQ-64.</title>
        <authorList>
            <person name="Huq M.A."/>
        </authorList>
    </citation>
    <scope>NUCLEOTIDE SEQUENCE</scope>
    <source>
        <strain evidence="2">MAHUQ-64</strain>
    </source>
</reference>
<proteinExistence type="predicted"/>
<dbReference type="RefSeq" id="WP_349586038.1">
    <property type="nucleotide sequence ID" value="NZ_JBEFLD010000003.1"/>
</dbReference>
<protein>
    <recommendedName>
        <fullName evidence="1">Oxidoreductase FAD/NAD(P)-binding domain-containing protein</fullName>
    </recommendedName>
</protein>
<dbReference type="SUPFAM" id="SSF52343">
    <property type="entry name" value="Ferredoxin reductase-like, C-terminal NADP-linked domain"/>
    <property type="match status" value="1"/>
</dbReference>